<protein>
    <submittedName>
        <fullName evidence="2">Uncharacterized protein</fullName>
    </submittedName>
</protein>
<organism evidence="2 3">
    <name type="scientific">Perkinsus olseni</name>
    <name type="common">Perkinsus atlanticus</name>
    <dbReference type="NCBI Taxonomy" id="32597"/>
    <lineage>
        <taxon>Eukaryota</taxon>
        <taxon>Sar</taxon>
        <taxon>Alveolata</taxon>
        <taxon>Perkinsozoa</taxon>
        <taxon>Perkinsea</taxon>
        <taxon>Perkinsida</taxon>
        <taxon>Perkinsidae</taxon>
        <taxon>Perkinsus</taxon>
    </lineage>
</organism>
<keyword evidence="1" id="KW-0732">Signal</keyword>
<feature type="signal peptide" evidence="1">
    <location>
        <begin position="1"/>
        <end position="19"/>
    </location>
</feature>
<dbReference type="EMBL" id="JABANP010000860">
    <property type="protein sequence ID" value="KAF4678657.1"/>
    <property type="molecule type" value="Genomic_DNA"/>
</dbReference>
<reference evidence="2 3" key="1">
    <citation type="submission" date="2020-04" db="EMBL/GenBank/DDBJ databases">
        <title>Perkinsus olseni comparative genomics.</title>
        <authorList>
            <person name="Bogema D.R."/>
        </authorList>
    </citation>
    <scope>NUCLEOTIDE SEQUENCE [LARGE SCALE GENOMIC DNA]</scope>
    <source>
        <strain evidence="2">00978-12</strain>
    </source>
</reference>
<evidence type="ECO:0000256" key="1">
    <source>
        <dbReference type="SAM" id="SignalP"/>
    </source>
</evidence>
<accession>A0A7J6N568</accession>
<dbReference type="AlphaFoldDB" id="A0A7J6N568"/>
<evidence type="ECO:0000313" key="2">
    <source>
        <dbReference type="EMBL" id="KAF4678657.1"/>
    </source>
</evidence>
<comment type="caution">
    <text evidence="2">The sequence shown here is derived from an EMBL/GenBank/DDBJ whole genome shotgun (WGS) entry which is preliminary data.</text>
</comment>
<feature type="chain" id="PRO_5029574374" evidence="1">
    <location>
        <begin position="20"/>
        <end position="221"/>
    </location>
</feature>
<proteinExistence type="predicted"/>
<sequence length="221" mass="24665">MASILRTCTVAVVVVAVQGKMMMRATAGHWKHDATDNFPPLYKARIGLTDNTGYCIYGDGLADRTRQLTVAVGKDTPAKTVEIICPGSFNHREPFKSEFYNGYVRKTGREDVFVRTFTKDPVRGLDETSLKKKLKDFHAGVLGGSKHLKRYREGRPHDKFIDGEKLKAMGRKGASAVKKLNNLCSALREVLLHDYRSFENVCEAHRRTSAHVGSGAWVPVQ</sequence>
<dbReference type="Proteomes" id="UP000541610">
    <property type="component" value="Unassembled WGS sequence"/>
</dbReference>
<name>A0A7J6N568_PEROL</name>
<gene>
    <name evidence="2" type="ORF">FOZ60_016313</name>
</gene>
<evidence type="ECO:0000313" key="3">
    <source>
        <dbReference type="Proteomes" id="UP000541610"/>
    </source>
</evidence>